<keyword evidence="4 7" id="KW-0812">Transmembrane</keyword>
<evidence type="ECO:0000256" key="3">
    <source>
        <dbReference type="ARBA" id="ARBA00022475"/>
    </source>
</evidence>
<comment type="caution">
    <text evidence="9">The sequence shown here is derived from an EMBL/GenBank/DDBJ whole genome shotgun (WGS) entry which is preliminary data.</text>
</comment>
<dbReference type="PANTHER" id="PTHR30151:SF0">
    <property type="entry name" value="ABC TRANSPORTER PERMEASE PROTEIN MJ0413-RELATED"/>
    <property type="match status" value="1"/>
</dbReference>
<comment type="subcellular location">
    <subcellularLocation>
        <location evidence="1 7">Cell membrane</location>
        <topology evidence="1 7">Multi-pass membrane protein</topology>
    </subcellularLocation>
</comment>
<dbReference type="GO" id="GO:0055085">
    <property type="term" value="P:transmembrane transport"/>
    <property type="evidence" value="ECO:0007669"/>
    <property type="project" value="InterPro"/>
</dbReference>
<feature type="domain" description="ABC transmembrane type-1" evidence="8">
    <location>
        <begin position="64"/>
        <end position="244"/>
    </location>
</feature>
<feature type="transmembrane region" description="Helical" evidence="7">
    <location>
        <begin position="179"/>
        <end position="198"/>
    </location>
</feature>
<feature type="transmembrane region" description="Helical" evidence="7">
    <location>
        <begin position="128"/>
        <end position="146"/>
    </location>
</feature>
<comment type="similarity">
    <text evidence="7">Belongs to the binding-protein-dependent transport system permease family.</text>
</comment>
<dbReference type="Pfam" id="PF00528">
    <property type="entry name" value="BPD_transp_1"/>
    <property type="match status" value="1"/>
</dbReference>
<accession>A0A1J5N700</accession>
<dbReference type="InterPro" id="IPR035906">
    <property type="entry name" value="MetI-like_sf"/>
</dbReference>
<reference evidence="9 10" key="1">
    <citation type="submission" date="2015-09" db="EMBL/GenBank/DDBJ databases">
        <title>Genome of Desulfovibrio dechloracetivorans BerOc1, a mercury methylating strain isolated from highly hydrocarbons and metals contaminated coastal sediments.</title>
        <authorList>
            <person name="Goni Urriza M."/>
            <person name="Gassie C."/>
            <person name="Bouchez O."/>
            <person name="Klopp C."/>
            <person name="Ranchou-Peyruse A."/>
            <person name="Remy G."/>
        </authorList>
    </citation>
    <scope>NUCLEOTIDE SEQUENCE [LARGE SCALE GENOMIC DNA]</scope>
    <source>
        <strain evidence="9 10">BerOc1</strain>
    </source>
</reference>
<name>A0A1J5N700_9BACT</name>
<feature type="transmembrane region" description="Helical" evidence="7">
    <location>
        <begin position="226"/>
        <end position="245"/>
    </location>
</feature>
<protein>
    <submittedName>
        <fullName evidence="9">Putative aliphatic sulfonates transport permease protein SsuC</fullName>
    </submittedName>
</protein>
<dbReference type="Proteomes" id="UP000181901">
    <property type="component" value="Unassembled WGS sequence"/>
</dbReference>
<evidence type="ECO:0000313" key="10">
    <source>
        <dbReference type="Proteomes" id="UP000181901"/>
    </source>
</evidence>
<keyword evidence="5 7" id="KW-1133">Transmembrane helix</keyword>
<evidence type="ECO:0000313" key="9">
    <source>
        <dbReference type="EMBL" id="OIQ51411.1"/>
    </source>
</evidence>
<dbReference type="EMBL" id="LKAQ01000004">
    <property type="protein sequence ID" value="OIQ51411.1"/>
    <property type="molecule type" value="Genomic_DNA"/>
</dbReference>
<dbReference type="AlphaFoldDB" id="A0A1J5N700"/>
<evidence type="ECO:0000256" key="2">
    <source>
        <dbReference type="ARBA" id="ARBA00022448"/>
    </source>
</evidence>
<dbReference type="GO" id="GO:0005886">
    <property type="term" value="C:plasma membrane"/>
    <property type="evidence" value="ECO:0007669"/>
    <property type="project" value="UniProtKB-SubCell"/>
</dbReference>
<evidence type="ECO:0000256" key="1">
    <source>
        <dbReference type="ARBA" id="ARBA00004651"/>
    </source>
</evidence>
<organism evidence="9 10">
    <name type="scientific">Pseudodesulfovibrio hydrargyri</name>
    <dbReference type="NCBI Taxonomy" id="2125990"/>
    <lineage>
        <taxon>Bacteria</taxon>
        <taxon>Pseudomonadati</taxon>
        <taxon>Thermodesulfobacteriota</taxon>
        <taxon>Desulfovibrionia</taxon>
        <taxon>Desulfovibrionales</taxon>
        <taxon>Desulfovibrionaceae</taxon>
    </lineage>
</organism>
<keyword evidence="6 7" id="KW-0472">Membrane</keyword>
<feature type="transmembrane region" description="Helical" evidence="7">
    <location>
        <begin position="103"/>
        <end position="122"/>
    </location>
</feature>
<gene>
    <name evidence="9" type="primary">ssuC_4</name>
    <name evidence="9" type="ORF">BerOc1_03364</name>
</gene>
<sequence>MTRPAHAAWSRPRDFRYPALGIALFLALWWAGSLFYGPFILPSPGEAGAALWRLVLDGQAGRAALVTAGRALGGFGIAALLGSGLGILAGLRPALAQTLRPVTAMLLGIPPIAWIVLAMLWFGTTGLTPVFTVVVTALPIVFAVAVEGARTRDRGLEDMARSFSAPPLTLFLDVRLPHLLSYLFPGWVTALALSWKVAVMAELLASTDGIGASMALARINLDTADALAWVIVLLVMLLAVELLVLEPLQRRMEPWRGDAASS</sequence>
<dbReference type="CDD" id="cd06261">
    <property type="entry name" value="TM_PBP2"/>
    <property type="match status" value="1"/>
</dbReference>
<evidence type="ECO:0000256" key="7">
    <source>
        <dbReference type="RuleBase" id="RU363032"/>
    </source>
</evidence>
<evidence type="ECO:0000259" key="8">
    <source>
        <dbReference type="PROSITE" id="PS50928"/>
    </source>
</evidence>
<proteinExistence type="inferred from homology"/>
<dbReference type="PROSITE" id="PS50928">
    <property type="entry name" value="ABC_TM1"/>
    <property type="match status" value="1"/>
</dbReference>
<dbReference type="OrthoDB" id="5322475at2"/>
<dbReference type="Gene3D" id="1.10.3720.10">
    <property type="entry name" value="MetI-like"/>
    <property type="match status" value="1"/>
</dbReference>
<feature type="transmembrane region" description="Helical" evidence="7">
    <location>
        <begin position="71"/>
        <end position="91"/>
    </location>
</feature>
<evidence type="ECO:0000256" key="5">
    <source>
        <dbReference type="ARBA" id="ARBA00022989"/>
    </source>
</evidence>
<dbReference type="RefSeq" id="WP_071546893.1">
    <property type="nucleotide sequence ID" value="NZ_LKAQ01000004.1"/>
</dbReference>
<keyword evidence="10" id="KW-1185">Reference proteome</keyword>
<dbReference type="InterPro" id="IPR000515">
    <property type="entry name" value="MetI-like"/>
</dbReference>
<evidence type="ECO:0000256" key="4">
    <source>
        <dbReference type="ARBA" id="ARBA00022692"/>
    </source>
</evidence>
<dbReference type="SUPFAM" id="SSF161098">
    <property type="entry name" value="MetI-like"/>
    <property type="match status" value="1"/>
</dbReference>
<keyword evidence="2 7" id="KW-0813">Transport</keyword>
<dbReference type="PANTHER" id="PTHR30151">
    <property type="entry name" value="ALKANE SULFONATE ABC TRANSPORTER-RELATED, MEMBRANE SUBUNIT"/>
    <property type="match status" value="1"/>
</dbReference>
<keyword evidence="3" id="KW-1003">Cell membrane</keyword>
<evidence type="ECO:0000256" key="6">
    <source>
        <dbReference type="ARBA" id="ARBA00023136"/>
    </source>
</evidence>